<sequence>MIYLKKLFLYSAFYILCVIPYIISSTNFSSNNEYINKGNIKRSIEEINNFKYDNKITNNLSTNNRKKREIIKSQYKWTSPIYYQVDVSLNYRFIKKAIRILETSTCFRFVYISLSKNHFSGIKFVSSSKCYAYLGKKFEKGLQVIGIGNECLSLGGITHMILRTLGIIYQHCRIDRDVFIKVFPENIAAEYMEDFQILPKSKIKHLSLPYEYGSVMHFGMQTGSKNRGYTLMPKDHLYENTVGQLDYPTFNDIKALNLHYCSKICKYTLICKNHGYQDPNDCGKCICIDGFAGAICGYMAKRVIICGQKKMIARDKPTYHKITGNKYCVYHLKSINRKKIQLVILKINMEPKYFLKCQMNRSFEVKYWKDKSLTGARFCHQKFSKIIISHNNYIILHYRSSDPRNYVYFYYKEIP</sequence>
<dbReference type="PRINTS" id="PR00480">
    <property type="entry name" value="ASTACIN"/>
</dbReference>
<accession>A0A090LEQ5</accession>
<dbReference type="GO" id="GO:0004222">
    <property type="term" value="F:metalloendopeptidase activity"/>
    <property type="evidence" value="ECO:0007669"/>
    <property type="project" value="UniProtKB-UniRule"/>
</dbReference>
<dbReference type="PROSITE" id="PS51864">
    <property type="entry name" value="ASTACIN"/>
    <property type="match status" value="1"/>
</dbReference>
<dbReference type="Gene3D" id="2.60.120.290">
    <property type="entry name" value="Spermadhesin, CUB domain"/>
    <property type="match status" value="1"/>
</dbReference>
<gene>
    <name evidence="12 14 15" type="ORF">SRAE_2000289900</name>
</gene>
<keyword evidence="10" id="KW-0812">Transmembrane</keyword>
<evidence type="ECO:0000256" key="6">
    <source>
        <dbReference type="ARBA" id="ARBA00023049"/>
    </source>
</evidence>
<keyword evidence="10" id="KW-1133">Transmembrane helix</keyword>
<dbReference type="RefSeq" id="XP_024507441.1">
    <property type="nucleotide sequence ID" value="XM_024654022.1"/>
</dbReference>
<dbReference type="InterPro" id="IPR000742">
    <property type="entry name" value="EGF"/>
</dbReference>
<keyword evidence="4 9" id="KW-0378">Hydrolase</keyword>
<keyword evidence="13" id="KW-1185">Reference proteome</keyword>
<dbReference type="PROSITE" id="PS01186">
    <property type="entry name" value="EGF_2"/>
    <property type="match status" value="1"/>
</dbReference>
<dbReference type="PANTHER" id="PTHR10127">
    <property type="entry name" value="DISCOIDIN, CUB, EGF, LAMININ , AND ZINC METALLOPROTEASE DOMAIN CONTAINING"/>
    <property type="match status" value="1"/>
</dbReference>
<evidence type="ECO:0000259" key="11">
    <source>
        <dbReference type="PROSITE" id="PS51864"/>
    </source>
</evidence>
<evidence type="ECO:0000256" key="5">
    <source>
        <dbReference type="ARBA" id="ARBA00022833"/>
    </source>
</evidence>
<dbReference type="WormBase" id="SRAE_2000289900">
    <property type="protein sequence ID" value="SRP07717"/>
    <property type="gene ID" value="WBGene00263113"/>
</dbReference>
<dbReference type="EMBL" id="LN609529">
    <property type="protein sequence ID" value="CEF68241.1"/>
    <property type="molecule type" value="Genomic_DNA"/>
</dbReference>
<name>A0A090LEQ5_STRRB</name>
<dbReference type="PANTHER" id="PTHR10127:SF780">
    <property type="entry name" value="METALLOENDOPEPTIDASE"/>
    <property type="match status" value="1"/>
</dbReference>
<keyword evidence="10" id="KW-0472">Membrane</keyword>
<reference evidence="14" key="2">
    <citation type="submission" date="2020-12" db="UniProtKB">
        <authorList>
            <consortium name="WormBaseParasite"/>
        </authorList>
    </citation>
    <scope>IDENTIFICATION</scope>
</reference>
<dbReference type="InterPro" id="IPR001506">
    <property type="entry name" value="Peptidase_M12A"/>
</dbReference>
<dbReference type="SUPFAM" id="SSF49854">
    <property type="entry name" value="Spermadhesin, CUB domain"/>
    <property type="match status" value="1"/>
</dbReference>
<evidence type="ECO:0000313" key="14">
    <source>
        <dbReference type="WBParaSite" id="SRAE_2000289900.1"/>
    </source>
</evidence>
<evidence type="ECO:0000313" key="15">
    <source>
        <dbReference type="WormBase" id="SRAE_2000289900"/>
    </source>
</evidence>
<keyword evidence="7 8" id="KW-1015">Disulfide bond</keyword>
<comment type="caution">
    <text evidence="8">Lacks conserved residue(s) required for the propagation of feature annotation.</text>
</comment>
<evidence type="ECO:0000256" key="4">
    <source>
        <dbReference type="ARBA" id="ARBA00022801"/>
    </source>
</evidence>
<proteinExistence type="predicted"/>
<dbReference type="AlphaFoldDB" id="A0A090LEQ5"/>
<evidence type="ECO:0000313" key="12">
    <source>
        <dbReference type="EMBL" id="CEF68241.1"/>
    </source>
</evidence>
<feature type="disulfide bond" evidence="8">
    <location>
        <begin position="106"/>
        <end position="261"/>
    </location>
</feature>
<dbReference type="Pfam" id="PF01400">
    <property type="entry name" value="Astacin"/>
    <property type="match status" value="1"/>
</dbReference>
<evidence type="ECO:0000313" key="13">
    <source>
        <dbReference type="Proteomes" id="UP000035682"/>
    </source>
</evidence>
<organism evidence="12">
    <name type="scientific">Strongyloides ratti</name>
    <name type="common">Parasitic roundworm</name>
    <dbReference type="NCBI Taxonomy" id="34506"/>
    <lineage>
        <taxon>Eukaryota</taxon>
        <taxon>Metazoa</taxon>
        <taxon>Ecdysozoa</taxon>
        <taxon>Nematoda</taxon>
        <taxon>Chromadorea</taxon>
        <taxon>Rhabditida</taxon>
        <taxon>Tylenchina</taxon>
        <taxon>Panagrolaimomorpha</taxon>
        <taxon>Strongyloidoidea</taxon>
        <taxon>Strongyloididae</taxon>
        <taxon>Strongyloides</taxon>
    </lineage>
</organism>
<keyword evidence="1" id="KW-0245">EGF-like domain</keyword>
<evidence type="ECO:0000256" key="1">
    <source>
        <dbReference type="ARBA" id="ARBA00022536"/>
    </source>
</evidence>
<dbReference type="InterPro" id="IPR006026">
    <property type="entry name" value="Peptidase_Metallo"/>
</dbReference>
<evidence type="ECO:0000256" key="8">
    <source>
        <dbReference type="PROSITE-ProRule" id="PRU01211"/>
    </source>
</evidence>
<dbReference type="GO" id="GO:0008270">
    <property type="term" value="F:zinc ion binding"/>
    <property type="evidence" value="ECO:0007669"/>
    <property type="project" value="InterPro"/>
</dbReference>
<evidence type="ECO:0000256" key="3">
    <source>
        <dbReference type="ARBA" id="ARBA00022723"/>
    </source>
</evidence>
<reference evidence="12 13" key="1">
    <citation type="submission" date="2014-09" db="EMBL/GenBank/DDBJ databases">
        <authorList>
            <person name="Martin A.A."/>
        </authorList>
    </citation>
    <scope>NUCLEOTIDE SEQUENCE</scope>
    <source>
        <strain evidence="13">ED321</strain>
        <strain evidence="12">ED321 Heterogonic</strain>
    </source>
</reference>
<evidence type="ECO:0000256" key="2">
    <source>
        <dbReference type="ARBA" id="ARBA00022670"/>
    </source>
</evidence>
<dbReference type="OrthoDB" id="291007at2759"/>
<evidence type="ECO:0000256" key="10">
    <source>
        <dbReference type="SAM" id="Phobius"/>
    </source>
</evidence>
<keyword evidence="5 9" id="KW-0862">Zinc</keyword>
<evidence type="ECO:0000256" key="7">
    <source>
        <dbReference type="ARBA" id="ARBA00023157"/>
    </source>
</evidence>
<dbReference type="Gene3D" id="3.40.390.10">
    <property type="entry name" value="Collagenase (Catalytic Domain)"/>
    <property type="match status" value="1"/>
</dbReference>
<comment type="cofactor">
    <cofactor evidence="9">
        <name>Zn(2+)</name>
        <dbReference type="ChEBI" id="CHEBI:29105"/>
    </cofactor>
    <text evidence="9">Binds 1 zinc ion per subunit.</text>
</comment>
<dbReference type="SMART" id="SM00235">
    <property type="entry name" value="ZnMc"/>
    <property type="match status" value="1"/>
</dbReference>
<feature type="domain" description="Peptidase M12A" evidence="11">
    <location>
        <begin position="68"/>
        <end position="262"/>
    </location>
</feature>
<keyword evidence="3 9" id="KW-0479">Metal-binding</keyword>
<dbReference type="SUPFAM" id="SSF55486">
    <property type="entry name" value="Metalloproteases ('zincins'), catalytic domain"/>
    <property type="match status" value="1"/>
</dbReference>
<dbReference type="EC" id="3.4.24.-" evidence="9"/>
<dbReference type="GO" id="GO:0006508">
    <property type="term" value="P:proteolysis"/>
    <property type="evidence" value="ECO:0007669"/>
    <property type="project" value="UniProtKB-KW"/>
</dbReference>
<protein>
    <recommendedName>
        <fullName evidence="9">Metalloendopeptidase</fullName>
        <ecNumber evidence="9">3.4.24.-</ecNumber>
    </recommendedName>
</protein>
<dbReference type="GeneID" id="36380606"/>
<keyword evidence="6 9" id="KW-0482">Metalloprotease</keyword>
<dbReference type="Proteomes" id="UP000035682">
    <property type="component" value="Unplaced"/>
</dbReference>
<keyword evidence="2 9" id="KW-0645">Protease</keyword>
<dbReference type="CTD" id="36380606"/>
<dbReference type="WBParaSite" id="SRAE_2000289900.1">
    <property type="protein sequence ID" value="SRAE_2000289900.1"/>
    <property type="gene ID" value="WBGene00263113"/>
</dbReference>
<evidence type="ECO:0000256" key="9">
    <source>
        <dbReference type="RuleBase" id="RU361183"/>
    </source>
</evidence>
<dbReference type="InterPro" id="IPR024079">
    <property type="entry name" value="MetalloPept_cat_dom_sf"/>
</dbReference>
<feature type="transmembrane region" description="Helical" evidence="10">
    <location>
        <begin position="7"/>
        <end position="23"/>
    </location>
</feature>
<dbReference type="InterPro" id="IPR035914">
    <property type="entry name" value="Sperma_CUB_dom_sf"/>
</dbReference>